<keyword evidence="2" id="KW-1185">Reference proteome</keyword>
<name>A0ABY8Y1J5_9PSEU</name>
<protein>
    <submittedName>
        <fullName evidence="1">DUF5677 domain-containing protein</fullName>
    </submittedName>
</protein>
<accession>A0ABY8Y1J5</accession>
<organism evidence="1 2">
    <name type="scientific">Amycolatopsis nalaikhensis</name>
    <dbReference type="NCBI Taxonomy" id="715472"/>
    <lineage>
        <taxon>Bacteria</taxon>
        <taxon>Bacillati</taxon>
        <taxon>Actinomycetota</taxon>
        <taxon>Actinomycetes</taxon>
        <taxon>Pseudonocardiales</taxon>
        <taxon>Pseudonocardiaceae</taxon>
        <taxon>Amycolatopsis</taxon>
    </lineage>
</organism>
<gene>
    <name evidence="1" type="ORF">QP939_26275</name>
</gene>
<proteinExistence type="predicted"/>
<dbReference type="EMBL" id="CP127173">
    <property type="protein sequence ID" value="WIV61865.1"/>
    <property type="molecule type" value="Genomic_DNA"/>
</dbReference>
<evidence type="ECO:0000313" key="2">
    <source>
        <dbReference type="Proteomes" id="UP001227101"/>
    </source>
</evidence>
<dbReference type="InterPro" id="IPR043733">
    <property type="entry name" value="DUF5677"/>
</dbReference>
<sequence length="365" mass="40946">MWFKRDRVSFDEAFHAGAQMATERAASLGLSDADAERFVNEVRDKALDAHAQVVVAALRKNMPSMLRRKRRQYRRFRRWLRRHWGPALDIFYSIAVSAEEIGRKLVNDDAEGTQGAGDPVFSAIAGLHARACRTSLEVHRLLSGGFSMGALARCRTLHELAVVSTILVDHARIPDYDNLAEKYLRHDSILAYKDLLAYQTVASNNGDDDQFSDEEIASMKEERDRLVGQYGQSYLRDNGWAASLFNDRAPTFSDLEKLAELDHLRVHYKWASHEVHADASGWRLNQIDDGDYTFMSTGYTHDGISGPGTMALSSLLTTTLSLIFCRENIYPLDVLSAQTIAGLVGEAESAFDRGAKSIDKLRKEN</sequence>
<dbReference type="Pfam" id="PF18928">
    <property type="entry name" value="DUF5677"/>
    <property type="match status" value="1"/>
</dbReference>
<dbReference type="RefSeq" id="WP_285459558.1">
    <property type="nucleotide sequence ID" value="NZ_CP127173.1"/>
</dbReference>
<evidence type="ECO:0000313" key="1">
    <source>
        <dbReference type="EMBL" id="WIV61865.1"/>
    </source>
</evidence>
<reference evidence="1 2" key="1">
    <citation type="submission" date="2023-06" db="EMBL/GenBank/DDBJ databases">
        <authorList>
            <person name="Oyuntsetseg B."/>
            <person name="Kim S.B."/>
        </authorList>
    </citation>
    <scope>NUCLEOTIDE SEQUENCE [LARGE SCALE GENOMIC DNA]</scope>
    <source>
        <strain evidence="1 2">2-2</strain>
    </source>
</reference>
<dbReference type="Proteomes" id="UP001227101">
    <property type="component" value="Chromosome"/>
</dbReference>